<name>A0A386H1P4_9CLOT</name>
<keyword evidence="4" id="KW-0547">Nucleotide-binding</keyword>
<keyword evidence="2" id="KW-1003">Cell membrane</keyword>
<evidence type="ECO:0000313" key="11">
    <source>
        <dbReference type="EMBL" id="AYD39627.1"/>
    </source>
</evidence>
<gene>
    <name evidence="10" type="ORF">D4Z93_03360</name>
    <name evidence="11" type="ORF">D4Z93_03455</name>
</gene>
<evidence type="ECO:0000256" key="7">
    <source>
        <dbReference type="ARBA" id="ARBA00023136"/>
    </source>
</evidence>
<dbReference type="EMBL" id="CP032416">
    <property type="protein sequence ID" value="AYD39609.1"/>
    <property type="molecule type" value="Genomic_DNA"/>
</dbReference>
<dbReference type="KEGG" id="cfer:D4Z93_03455"/>
<protein>
    <recommendedName>
        <fullName evidence="9">Pycsar effector protein domain-containing protein</fullName>
    </recommendedName>
</protein>
<keyword evidence="12" id="KW-1185">Reference proteome</keyword>
<dbReference type="AlphaFoldDB" id="A0A386H1P4"/>
<evidence type="ECO:0000313" key="12">
    <source>
        <dbReference type="Proteomes" id="UP000266301"/>
    </source>
</evidence>
<dbReference type="Proteomes" id="UP000266301">
    <property type="component" value="Chromosome"/>
</dbReference>
<dbReference type="Pfam" id="PF18967">
    <property type="entry name" value="PycTM"/>
    <property type="match status" value="1"/>
</dbReference>
<reference evidence="11 12" key="2">
    <citation type="journal article" date="2019" name="Int. J. Syst. Evol. Microbiol.">
        <title>Clostridium fermenticellae sp. nov., isolated from the mud in a fermentation cellar for the production of the Chinese liquor, baijiu.</title>
        <authorList>
            <person name="Xu P.X."/>
            <person name="Chai L.J."/>
            <person name="Qiu T."/>
            <person name="Zhang X.J."/>
            <person name="Lu Z.M."/>
            <person name="Xiao C."/>
            <person name="Wang S.T."/>
            <person name="Shen C.H."/>
            <person name="Shi J.S."/>
            <person name="Xu Z.H."/>
        </authorList>
    </citation>
    <scope>NUCLEOTIDE SEQUENCE [LARGE SCALE GENOMIC DNA]</scope>
    <source>
        <strain evidence="11 12">JN500901</strain>
    </source>
</reference>
<keyword evidence="6" id="KW-0051">Antiviral defense</keyword>
<evidence type="ECO:0000313" key="10">
    <source>
        <dbReference type="EMBL" id="AYD39609.1"/>
    </source>
</evidence>
<keyword evidence="7 8" id="KW-0472">Membrane</keyword>
<evidence type="ECO:0000256" key="3">
    <source>
        <dbReference type="ARBA" id="ARBA00022692"/>
    </source>
</evidence>
<evidence type="ECO:0000256" key="4">
    <source>
        <dbReference type="ARBA" id="ARBA00022741"/>
    </source>
</evidence>
<feature type="transmembrane region" description="Helical" evidence="8">
    <location>
        <begin position="24"/>
        <end position="42"/>
    </location>
</feature>
<dbReference type="KEGG" id="cfer:D4Z93_03360"/>
<accession>A0A386H1P4</accession>
<feature type="domain" description="Pycsar effector protein" evidence="9">
    <location>
        <begin position="5"/>
        <end position="170"/>
    </location>
</feature>
<evidence type="ECO:0000256" key="8">
    <source>
        <dbReference type="SAM" id="Phobius"/>
    </source>
</evidence>
<keyword evidence="5 8" id="KW-1133">Transmembrane helix</keyword>
<dbReference type="OrthoDB" id="2084475at2"/>
<evidence type="ECO:0000256" key="6">
    <source>
        <dbReference type="ARBA" id="ARBA00023118"/>
    </source>
</evidence>
<comment type="subcellular location">
    <subcellularLocation>
        <location evidence="1">Cell membrane</location>
    </subcellularLocation>
</comment>
<evidence type="ECO:0000256" key="1">
    <source>
        <dbReference type="ARBA" id="ARBA00004236"/>
    </source>
</evidence>
<sequence>MNNELETLYSDVKEWLKFAETKNAALITFDTAVLFFLLNLYVKTSYTNFANIEILYCIGLVISILICLSSYVAKLTNGDFLQHFFLNFIGTKNATDNYLYYKDICKYTHTELETAYQKLFNKSKCTNYELCLINQIQAISSLAYKKYFLFNLSLFLIIIEIVFSIIILIVA</sequence>
<feature type="transmembrane region" description="Helical" evidence="8">
    <location>
        <begin position="54"/>
        <end position="73"/>
    </location>
</feature>
<dbReference type="EMBL" id="CP032416">
    <property type="protein sequence ID" value="AYD39627.1"/>
    <property type="molecule type" value="Genomic_DNA"/>
</dbReference>
<keyword evidence="3 8" id="KW-0812">Transmembrane</keyword>
<dbReference type="RefSeq" id="WP_119970398.1">
    <property type="nucleotide sequence ID" value="NZ_CP032416.1"/>
</dbReference>
<evidence type="ECO:0000256" key="5">
    <source>
        <dbReference type="ARBA" id="ARBA00022989"/>
    </source>
</evidence>
<organism evidence="11 12">
    <name type="scientific">Clostridium fermenticellae</name>
    <dbReference type="NCBI Taxonomy" id="2068654"/>
    <lineage>
        <taxon>Bacteria</taxon>
        <taxon>Bacillati</taxon>
        <taxon>Bacillota</taxon>
        <taxon>Clostridia</taxon>
        <taxon>Eubacteriales</taxon>
        <taxon>Clostridiaceae</taxon>
        <taxon>Clostridium</taxon>
    </lineage>
</organism>
<reference evidence="11" key="1">
    <citation type="submission" date="2018-09" db="EMBL/GenBank/DDBJ databases">
        <authorList>
            <person name="Xu P.-X."/>
            <person name="Chai L.-J."/>
            <person name="Qiu T."/>
            <person name="Zhang X.-J."/>
            <person name="Lu Z.-M."/>
            <person name="Xiao C."/>
            <person name="Wang S.-T."/>
            <person name="Shen C.-H."/>
            <person name="Shi J.-S."/>
            <person name="Xu Z.-H."/>
        </authorList>
    </citation>
    <scope>NUCLEOTIDE SEQUENCE</scope>
    <source>
        <strain evidence="11">JN500901</strain>
    </source>
</reference>
<dbReference type="InterPro" id="IPR043760">
    <property type="entry name" value="PycTM_dom"/>
</dbReference>
<evidence type="ECO:0000256" key="2">
    <source>
        <dbReference type="ARBA" id="ARBA00022475"/>
    </source>
</evidence>
<evidence type="ECO:0000259" key="9">
    <source>
        <dbReference type="Pfam" id="PF18967"/>
    </source>
</evidence>
<proteinExistence type="predicted"/>
<feature type="transmembrane region" description="Helical" evidence="8">
    <location>
        <begin position="148"/>
        <end position="170"/>
    </location>
</feature>